<dbReference type="InterPro" id="IPR028909">
    <property type="entry name" value="bL21-like"/>
</dbReference>
<comment type="caution">
    <text evidence="4">The sequence shown here is derived from an EMBL/GenBank/DDBJ whole genome shotgun (WGS) entry which is preliminary data.</text>
</comment>
<organism evidence="4 5">
    <name type="scientific">Batillaria attramentaria</name>
    <dbReference type="NCBI Taxonomy" id="370345"/>
    <lineage>
        <taxon>Eukaryota</taxon>
        <taxon>Metazoa</taxon>
        <taxon>Spiralia</taxon>
        <taxon>Lophotrochozoa</taxon>
        <taxon>Mollusca</taxon>
        <taxon>Gastropoda</taxon>
        <taxon>Caenogastropoda</taxon>
        <taxon>Sorbeoconcha</taxon>
        <taxon>Cerithioidea</taxon>
        <taxon>Batillariidae</taxon>
        <taxon>Batillaria</taxon>
    </lineage>
</organism>
<dbReference type="PANTHER" id="PTHR21349:SF0">
    <property type="entry name" value="LARGE RIBOSOMAL SUBUNIT PROTEIN BL21M"/>
    <property type="match status" value="1"/>
</dbReference>
<accession>A0ABD0JNM7</accession>
<dbReference type="InterPro" id="IPR036164">
    <property type="entry name" value="bL21-like_sf"/>
</dbReference>
<proteinExistence type="inferred from homology"/>
<feature type="compositionally biased region" description="Basic and acidic residues" evidence="3">
    <location>
        <begin position="194"/>
        <end position="205"/>
    </location>
</feature>
<name>A0ABD0JNM7_9CAEN</name>
<sequence>MAATSCRVPLLGVCRLFDRLRLSGGSVARFHSFNNHVHQVMTTGALQQTLESVHSLNLSRVSVQIVTSRGLKWYTDKRISGNIGAVGVAEADPDLPALTDETESLEGACSEQYFVNEVTLFHQTVGDRLRLEKVLLVGGRDFTLIGQPMISRDHVKVEATVIEKTLSHNRSLVHIQTAETIQETESVPNPTDDAGDKQYRAESFA</sequence>
<comment type="similarity">
    <text evidence="1">Belongs to the bacterial ribosomal protein bL21 family.</text>
</comment>
<evidence type="ECO:0000256" key="1">
    <source>
        <dbReference type="ARBA" id="ARBA00008563"/>
    </source>
</evidence>
<dbReference type="Pfam" id="PF00829">
    <property type="entry name" value="Ribosomal_L21p"/>
    <property type="match status" value="1"/>
</dbReference>
<reference evidence="4 5" key="1">
    <citation type="journal article" date="2023" name="Sci. Data">
        <title>Genome assembly of the Korean intertidal mud-creeper Batillaria attramentaria.</title>
        <authorList>
            <person name="Patra A.K."/>
            <person name="Ho P.T."/>
            <person name="Jun S."/>
            <person name="Lee S.J."/>
            <person name="Kim Y."/>
            <person name="Won Y.J."/>
        </authorList>
    </citation>
    <scope>NUCLEOTIDE SEQUENCE [LARGE SCALE GENOMIC DNA]</scope>
    <source>
        <strain evidence="4">Wonlab-2016</strain>
    </source>
</reference>
<dbReference type="Proteomes" id="UP001519460">
    <property type="component" value="Unassembled WGS sequence"/>
</dbReference>
<protein>
    <recommendedName>
        <fullName evidence="2">Large ribosomal subunit protein bL21m</fullName>
    </recommendedName>
</protein>
<evidence type="ECO:0000256" key="2">
    <source>
        <dbReference type="ARBA" id="ARBA00044129"/>
    </source>
</evidence>
<evidence type="ECO:0000313" key="4">
    <source>
        <dbReference type="EMBL" id="KAK7476278.1"/>
    </source>
</evidence>
<gene>
    <name evidence="4" type="ORF">BaRGS_00032471</name>
</gene>
<feature type="region of interest" description="Disordered" evidence="3">
    <location>
        <begin position="181"/>
        <end position="205"/>
    </location>
</feature>
<dbReference type="EMBL" id="JACVVK020000380">
    <property type="protein sequence ID" value="KAK7476278.1"/>
    <property type="molecule type" value="Genomic_DNA"/>
</dbReference>
<dbReference type="PANTHER" id="PTHR21349">
    <property type="entry name" value="50S RIBOSOMAL PROTEIN L21"/>
    <property type="match status" value="1"/>
</dbReference>
<keyword evidence="5" id="KW-1185">Reference proteome</keyword>
<dbReference type="AlphaFoldDB" id="A0ABD0JNM7"/>
<dbReference type="GO" id="GO:0005737">
    <property type="term" value="C:cytoplasm"/>
    <property type="evidence" value="ECO:0007669"/>
    <property type="project" value="UniProtKB-ARBA"/>
</dbReference>
<evidence type="ECO:0000313" key="5">
    <source>
        <dbReference type="Proteomes" id="UP001519460"/>
    </source>
</evidence>
<evidence type="ECO:0000256" key="3">
    <source>
        <dbReference type="SAM" id="MobiDB-lite"/>
    </source>
</evidence>
<dbReference type="SUPFAM" id="SSF141091">
    <property type="entry name" value="L21p-like"/>
    <property type="match status" value="1"/>
</dbReference>